<name>A0A0J1D2T4_9BURK</name>
<organism evidence="1 2">
    <name type="scientific">Caballeronia mineralivorans PML1(12)</name>
    <dbReference type="NCBI Taxonomy" id="908627"/>
    <lineage>
        <taxon>Bacteria</taxon>
        <taxon>Pseudomonadati</taxon>
        <taxon>Pseudomonadota</taxon>
        <taxon>Betaproteobacteria</taxon>
        <taxon>Burkholderiales</taxon>
        <taxon>Burkholderiaceae</taxon>
        <taxon>Caballeronia</taxon>
    </lineage>
</organism>
<comment type="caution">
    <text evidence="1">The sequence shown here is derived from an EMBL/GenBank/DDBJ whole genome shotgun (WGS) entry which is preliminary data.</text>
</comment>
<evidence type="ECO:0000313" key="1">
    <source>
        <dbReference type="EMBL" id="KLU27047.1"/>
    </source>
</evidence>
<reference evidence="1 2" key="1">
    <citation type="journal article" date="2015" name="Genome Announc.">
        <title>Draft Genome Sequence of Burkholderia sp. Strain PML1(12), an Ectomycorrhizosphere-Inhabiting Bacterium with Effective Mineral-Weathering Ability.</title>
        <authorList>
            <person name="Uroz S."/>
            <person name="Oger P."/>
        </authorList>
    </citation>
    <scope>NUCLEOTIDE SEQUENCE [LARGE SCALE GENOMIC DNA]</scope>
    <source>
        <strain evidence="2">PML1(12)</strain>
    </source>
</reference>
<keyword evidence="2" id="KW-1185">Reference proteome</keyword>
<dbReference type="PATRIC" id="fig|908627.4.peg.1503"/>
<dbReference type="AlphaFoldDB" id="A0A0J1D2T4"/>
<keyword evidence="1" id="KW-0449">Lipoprotein</keyword>
<protein>
    <submittedName>
        <fullName evidence="1">Lipoprotein</fullName>
    </submittedName>
</protein>
<accession>A0A0J1D2T4</accession>
<proteinExistence type="predicted"/>
<dbReference type="EMBL" id="AEJF01000056">
    <property type="protein sequence ID" value="KLU27047.1"/>
    <property type="molecule type" value="Genomic_DNA"/>
</dbReference>
<sequence length="39" mass="4187">MKRLAILATLALLLGSALGGCIIVPDGGGYHHHDYYGRY</sequence>
<dbReference type="Proteomes" id="UP000035963">
    <property type="component" value="Unassembled WGS sequence"/>
</dbReference>
<evidence type="ECO:0000313" key="2">
    <source>
        <dbReference type="Proteomes" id="UP000035963"/>
    </source>
</evidence>
<dbReference type="PROSITE" id="PS51257">
    <property type="entry name" value="PROKAR_LIPOPROTEIN"/>
    <property type="match status" value="1"/>
</dbReference>
<gene>
    <name evidence="1" type="ORF">EOS_06780</name>
</gene>